<dbReference type="Pfam" id="PF17940">
    <property type="entry name" value="TetR_C_31"/>
    <property type="match status" value="1"/>
</dbReference>
<dbReference type="SUPFAM" id="SSF46689">
    <property type="entry name" value="Homeodomain-like"/>
    <property type="match status" value="1"/>
</dbReference>
<dbReference type="RefSeq" id="WP_382362891.1">
    <property type="nucleotide sequence ID" value="NZ_JBHLWV010000016.1"/>
</dbReference>
<dbReference type="InterPro" id="IPR009057">
    <property type="entry name" value="Homeodomain-like_sf"/>
</dbReference>
<evidence type="ECO:0000313" key="4">
    <source>
        <dbReference type="EMBL" id="MFC0314805.1"/>
    </source>
</evidence>
<dbReference type="InterPro" id="IPR001647">
    <property type="entry name" value="HTH_TetR"/>
</dbReference>
<sequence length="183" mass="19624">MSRRQQIVEAAADLLRDGDGKLTHRLVADRAAVPLGSTTYYFSSLDDLVAAALEHLAAQVDADLAETAATIAAGDGTPEAIAAAFHEYLSDQDRVRTETALYIAAVTRPELIDLSRRWFDGIVEVLTDLTDRDSARLMAVFLDGACMHAAINDTPLELPLLEGLSRTLMSPSADTIAPEAGRS</sequence>
<feature type="DNA-binding region" description="H-T-H motif" evidence="2">
    <location>
        <begin position="23"/>
        <end position="42"/>
    </location>
</feature>
<dbReference type="PROSITE" id="PS50977">
    <property type="entry name" value="HTH_TETR_2"/>
    <property type="match status" value="1"/>
</dbReference>
<evidence type="ECO:0000256" key="1">
    <source>
        <dbReference type="ARBA" id="ARBA00023125"/>
    </source>
</evidence>
<evidence type="ECO:0000256" key="2">
    <source>
        <dbReference type="PROSITE-ProRule" id="PRU00335"/>
    </source>
</evidence>
<gene>
    <name evidence="4" type="ORF">ACFFJD_08065</name>
</gene>
<proteinExistence type="predicted"/>
<dbReference type="InterPro" id="IPR041583">
    <property type="entry name" value="TetR_C_31"/>
</dbReference>
<name>A0ABV6H7L0_9ACTN</name>
<accession>A0ABV6H7L0</accession>
<dbReference type="Gene3D" id="1.10.357.10">
    <property type="entry name" value="Tetracycline Repressor, domain 2"/>
    <property type="match status" value="1"/>
</dbReference>
<dbReference type="Proteomes" id="UP001589783">
    <property type="component" value="Unassembled WGS sequence"/>
</dbReference>
<protein>
    <submittedName>
        <fullName evidence="4">TetR/AcrR family transcriptional regulator</fullName>
    </submittedName>
</protein>
<comment type="caution">
    <text evidence="4">The sequence shown here is derived from an EMBL/GenBank/DDBJ whole genome shotgun (WGS) entry which is preliminary data.</text>
</comment>
<reference evidence="4 5" key="1">
    <citation type="submission" date="2024-09" db="EMBL/GenBank/DDBJ databases">
        <authorList>
            <person name="Sun Q."/>
            <person name="Mori K."/>
        </authorList>
    </citation>
    <scope>NUCLEOTIDE SEQUENCE [LARGE SCALE GENOMIC DNA]</scope>
    <source>
        <strain evidence="4 5">CCM 7957</strain>
    </source>
</reference>
<dbReference type="EMBL" id="JBHLWV010000016">
    <property type="protein sequence ID" value="MFC0314805.1"/>
    <property type="molecule type" value="Genomic_DNA"/>
</dbReference>
<feature type="domain" description="HTH tetR-type" evidence="3">
    <location>
        <begin position="1"/>
        <end position="60"/>
    </location>
</feature>
<keyword evidence="5" id="KW-1185">Reference proteome</keyword>
<evidence type="ECO:0000259" key="3">
    <source>
        <dbReference type="PROSITE" id="PS50977"/>
    </source>
</evidence>
<organism evidence="4 5">
    <name type="scientific">Gordonia phosphorivorans</name>
    <dbReference type="NCBI Taxonomy" id="1056982"/>
    <lineage>
        <taxon>Bacteria</taxon>
        <taxon>Bacillati</taxon>
        <taxon>Actinomycetota</taxon>
        <taxon>Actinomycetes</taxon>
        <taxon>Mycobacteriales</taxon>
        <taxon>Gordoniaceae</taxon>
        <taxon>Gordonia</taxon>
    </lineage>
</organism>
<keyword evidence="1 2" id="KW-0238">DNA-binding</keyword>
<evidence type="ECO:0000313" key="5">
    <source>
        <dbReference type="Proteomes" id="UP001589783"/>
    </source>
</evidence>